<accession>A0A9P0DKF9</accession>
<dbReference type="GO" id="GO:0042761">
    <property type="term" value="P:very long-chain fatty acid biosynthetic process"/>
    <property type="evidence" value="ECO:0007669"/>
    <property type="project" value="TreeGrafter"/>
</dbReference>
<dbReference type="FunFam" id="1.20.120.1630:FF:000010">
    <property type="entry name" value="Steroid alpha reductase family protein"/>
    <property type="match status" value="1"/>
</dbReference>
<dbReference type="EMBL" id="OU896720">
    <property type="protein sequence ID" value="CAH1153635.1"/>
    <property type="molecule type" value="Genomic_DNA"/>
</dbReference>
<evidence type="ECO:0000313" key="20">
    <source>
        <dbReference type="Proteomes" id="UP001153737"/>
    </source>
</evidence>
<sequence>MVQVEVFNTKNKKLGDINITSNTKVREIKTNVAKVAKLSVDRQSIRSELKGKDMKDDLTIPNLESTRKVYVKDLGPQIGWNTVFLLEYAGPLVIYGLVSSQPWILYGSSTKDTSLSVTAKIALGCWSLHYIKRILETLFVHRFSHGTMPIRNLFKNCGYYWGFCLYVAYHVNHPLFTAPSAMMQIMGVSLFTICEIGNLSTHILLRNLRPPGSTVRRIPRPNGFPLTKLFDLVSCPNYTYEVGAWIGFSLLTSCIPAALFTFAGFYQMAVWALGKHRNYKKEFPDYPKQRKAIIPFIL</sequence>
<comment type="pathway">
    <text evidence="2">Lipid metabolism; fatty acid biosynthesis.</text>
</comment>
<evidence type="ECO:0000256" key="14">
    <source>
        <dbReference type="ARBA" id="ARBA00023160"/>
    </source>
</evidence>
<dbReference type="EC" id="1.3.1.93" evidence="4"/>
<keyword evidence="14" id="KW-0275">Fatty acid biosynthesis</keyword>
<evidence type="ECO:0000313" key="19">
    <source>
        <dbReference type="EMBL" id="CAH1153635.1"/>
    </source>
</evidence>
<keyword evidence="11" id="KW-0560">Oxidoreductase</keyword>
<evidence type="ECO:0000256" key="6">
    <source>
        <dbReference type="ARBA" id="ARBA00022692"/>
    </source>
</evidence>
<evidence type="ECO:0000256" key="16">
    <source>
        <dbReference type="ARBA" id="ARBA00058640"/>
    </source>
</evidence>
<feature type="domain" description="3-oxo-5-alpha-steroid 4-dehydrogenase C-terminal" evidence="18">
    <location>
        <begin position="147"/>
        <end position="298"/>
    </location>
</feature>
<dbReference type="InterPro" id="IPR001104">
    <property type="entry name" value="3-oxo-5_a-steroid_4-DH_C"/>
</dbReference>
<dbReference type="Gene3D" id="1.20.120.1630">
    <property type="match status" value="1"/>
</dbReference>
<comment type="catalytic activity">
    <reaction evidence="15">
        <text>a very-long-chain 2,3-saturated fatty acyl-CoA + NADP(+) = a very-long-chain (2E)-enoyl-CoA + NADPH + H(+)</text>
        <dbReference type="Rhea" id="RHEA:14473"/>
        <dbReference type="ChEBI" id="CHEBI:15378"/>
        <dbReference type="ChEBI" id="CHEBI:57783"/>
        <dbReference type="ChEBI" id="CHEBI:58349"/>
        <dbReference type="ChEBI" id="CHEBI:83724"/>
        <dbReference type="ChEBI" id="CHEBI:83728"/>
        <dbReference type="EC" id="1.3.1.93"/>
    </reaction>
</comment>
<dbReference type="PANTHER" id="PTHR10556:SF28">
    <property type="entry name" value="VERY-LONG-CHAIN ENOYL-COA REDUCTASE"/>
    <property type="match status" value="1"/>
</dbReference>
<keyword evidence="5" id="KW-0444">Lipid biosynthesis</keyword>
<evidence type="ECO:0000256" key="3">
    <source>
        <dbReference type="ARBA" id="ARBA00007742"/>
    </source>
</evidence>
<keyword evidence="6 17" id="KW-0812">Transmembrane</keyword>
<evidence type="ECO:0000256" key="8">
    <source>
        <dbReference type="ARBA" id="ARBA00022832"/>
    </source>
</evidence>
<evidence type="ECO:0000256" key="15">
    <source>
        <dbReference type="ARBA" id="ARBA00051495"/>
    </source>
</evidence>
<evidence type="ECO:0000256" key="13">
    <source>
        <dbReference type="ARBA" id="ARBA00023136"/>
    </source>
</evidence>
<dbReference type="AlphaFoldDB" id="A0A9P0DKF9"/>
<proteinExistence type="inferred from homology"/>
<evidence type="ECO:0000256" key="4">
    <source>
        <dbReference type="ARBA" id="ARBA00012530"/>
    </source>
</evidence>
<evidence type="ECO:0000256" key="17">
    <source>
        <dbReference type="SAM" id="Phobius"/>
    </source>
</evidence>
<name>A0A9P0DKF9_PHACE</name>
<evidence type="ECO:0000256" key="1">
    <source>
        <dbReference type="ARBA" id="ARBA00004477"/>
    </source>
</evidence>
<keyword evidence="9" id="KW-0521">NADP</keyword>
<dbReference type="InterPro" id="IPR029071">
    <property type="entry name" value="Ubiquitin-like_domsf"/>
</dbReference>
<feature type="transmembrane region" description="Helical" evidence="17">
    <location>
        <begin position="244"/>
        <end position="273"/>
    </location>
</feature>
<keyword evidence="12" id="KW-0443">Lipid metabolism</keyword>
<gene>
    <name evidence="19" type="ORF">PHAECO_LOCUS3998</name>
</gene>
<keyword evidence="13 17" id="KW-0472">Membrane</keyword>
<dbReference type="Gene3D" id="3.10.20.90">
    <property type="entry name" value="Phosphatidylinositol 3-kinase Catalytic Subunit, Chain A, domain 1"/>
    <property type="match status" value="1"/>
</dbReference>
<evidence type="ECO:0000256" key="2">
    <source>
        <dbReference type="ARBA" id="ARBA00005194"/>
    </source>
</evidence>
<evidence type="ECO:0000259" key="18">
    <source>
        <dbReference type="Pfam" id="PF02544"/>
    </source>
</evidence>
<keyword evidence="10 17" id="KW-1133">Transmembrane helix</keyword>
<comment type="similarity">
    <text evidence="3">Belongs to the steroid 5-alpha reductase family.</text>
</comment>
<keyword evidence="8" id="KW-0276">Fatty acid metabolism</keyword>
<evidence type="ECO:0000256" key="12">
    <source>
        <dbReference type="ARBA" id="ARBA00023098"/>
    </source>
</evidence>
<dbReference type="GO" id="GO:0005789">
    <property type="term" value="C:endoplasmic reticulum membrane"/>
    <property type="evidence" value="ECO:0007669"/>
    <property type="project" value="UniProtKB-SubCell"/>
</dbReference>
<reference evidence="19" key="2">
    <citation type="submission" date="2022-10" db="EMBL/GenBank/DDBJ databases">
        <authorList>
            <consortium name="ENA_rothamsted_submissions"/>
            <consortium name="culmorum"/>
            <person name="King R."/>
        </authorList>
    </citation>
    <scope>NUCLEOTIDE SEQUENCE</scope>
</reference>
<dbReference type="PROSITE" id="PS50244">
    <property type="entry name" value="S5A_REDUCTASE"/>
    <property type="match status" value="1"/>
</dbReference>
<dbReference type="InterPro" id="IPR039357">
    <property type="entry name" value="SRD5A/TECR"/>
</dbReference>
<protein>
    <recommendedName>
        <fullName evidence="4">very-long-chain enoyl-CoA reductase</fullName>
        <ecNumber evidence="4">1.3.1.93</ecNumber>
    </recommendedName>
</protein>
<dbReference type="Pfam" id="PF02544">
    <property type="entry name" value="Steroid_dh"/>
    <property type="match status" value="1"/>
</dbReference>
<evidence type="ECO:0000256" key="9">
    <source>
        <dbReference type="ARBA" id="ARBA00022857"/>
    </source>
</evidence>
<dbReference type="GO" id="GO:0102758">
    <property type="term" value="F:very-long-chain enoyl-CoA reductase activity"/>
    <property type="evidence" value="ECO:0007669"/>
    <property type="project" value="UniProtKB-EC"/>
</dbReference>
<keyword evidence="20" id="KW-1185">Reference proteome</keyword>
<dbReference type="PANTHER" id="PTHR10556">
    <property type="entry name" value="3-OXO-5-ALPHA-STEROID 4-DEHYDROGENASE"/>
    <property type="match status" value="1"/>
</dbReference>
<reference evidence="19" key="1">
    <citation type="submission" date="2022-01" db="EMBL/GenBank/DDBJ databases">
        <authorList>
            <person name="King R."/>
        </authorList>
    </citation>
    <scope>NUCLEOTIDE SEQUENCE</scope>
</reference>
<evidence type="ECO:0000256" key="5">
    <source>
        <dbReference type="ARBA" id="ARBA00022516"/>
    </source>
</evidence>
<comment type="subcellular location">
    <subcellularLocation>
        <location evidence="1">Endoplasmic reticulum membrane</location>
        <topology evidence="1">Multi-pass membrane protein</topology>
    </subcellularLocation>
</comment>
<dbReference type="SUPFAM" id="SSF54236">
    <property type="entry name" value="Ubiquitin-like"/>
    <property type="match status" value="1"/>
</dbReference>
<comment type="function">
    <text evidence="16">Catalyzes the last of the four reactions of the long-chain fatty acids elongation cycle. This endoplasmic reticulum-bound enzymatic process, allows the addition of 2 carbons to the chain of long- and very long-chain fatty acids/VLCFAs per cycle. This enzyme reduces the trans-2,3-enoyl-CoA fatty acid intermediate to an acyl-CoA that can be further elongated by entering a new cycle of elongation. Thereby, it participates in the production of VLCFAs of different chain lengths that are involved in multiple biological processes as precursors of membrane lipids and lipid mediators.</text>
</comment>
<keyword evidence="7" id="KW-0256">Endoplasmic reticulum</keyword>
<dbReference type="OrthoDB" id="540503at2759"/>
<organism evidence="19 20">
    <name type="scientific">Phaedon cochleariae</name>
    <name type="common">Mustard beetle</name>
    <dbReference type="NCBI Taxonomy" id="80249"/>
    <lineage>
        <taxon>Eukaryota</taxon>
        <taxon>Metazoa</taxon>
        <taxon>Ecdysozoa</taxon>
        <taxon>Arthropoda</taxon>
        <taxon>Hexapoda</taxon>
        <taxon>Insecta</taxon>
        <taxon>Pterygota</taxon>
        <taxon>Neoptera</taxon>
        <taxon>Endopterygota</taxon>
        <taxon>Coleoptera</taxon>
        <taxon>Polyphaga</taxon>
        <taxon>Cucujiformia</taxon>
        <taxon>Chrysomeloidea</taxon>
        <taxon>Chrysomelidae</taxon>
        <taxon>Chrysomelinae</taxon>
        <taxon>Chrysomelini</taxon>
        <taxon>Phaedon</taxon>
    </lineage>
</organism>
<evidence type="ECO:0000256" key="11">
    <source>
        <dbReference type="ARBA" id="ARBA00023002"/>
    </source>
</evidence>
<dbReference type="Proteomes" id="UP001153737">
    <property type="component" value="Chromosome 14"/>
</dbReference>
<evidence type="ECO:0000256" key="7">
    <source>
        <dbReference type="ARBA" id="ARBA00022824"/>
    </source>
</evidence>
<evidence type="ECO:0000256" key="10">
    <source>
        <dbReference type="ARBA" id="ARBA00022989"/>
    </source>
</evidence>